<dbReference type="EMBL" id="CAJNOC010003267">
    <property type="protein sequence ID" value="CAF0975229.1"/>
    <property type="molecule type" value="Genomic_DNA"/>
</dbReference>
<organism evidence="1 2">
    <name type="scientific">Brachionus calyciflorus</name>
    <dbReference type="NCBI Taxonomy" id="104777"/>
    <lineage>
        <taxon>Eukaryota</taxon>
        <taxon>Metazoa</taxon>
        <taxon>Spiralia</taxon>
        <taxon>Gnathifera</taxon>
        <taxon>Rotifera</taxon>
        <taxon>Eurotatoria</taxon>
        <taxon>Monogononta</taxon>
        <taxon>Pseudotrocha</taxon>
        <taxon>Ploima</taxon>
        <taxon>Brachionidae</taxon>
        <taxon>Brachionus</taxon>
    </lineage>
</organism>
<keyword evidence="2" id="KW-1185">Reference proteome</keyword>
<dbReference type="AlphaFoldDB" id="A0A814EQ17"/>
<comment type="caution">
    <text evidence="1">The sequence shown here is derived from an EMBL/GenBank/DDBJ whole genome shotgun (WGS) entry which is preliminary data.</text>
</comment>
<protein>
    <submittedName>
        <fullName evidence="1">Uncharacterized protein</fullName>
    </submittedName>
</protein>
<evidence type="ECO:0000313" key="1">
    <source>
        <dbReference type="EMBL" id="CAF0975229.1"/>
    </source>
</evidence>
<reference evidence="1" key="1">
    <citation type="submission" date="2021-02" db="EMBL/GenBank/DDBJ databases">
        <authorList>
            <person name="Nowell W R."/>
        </authorList>
    </citation>
    <scope>NUCLEOTIDE SEQUENCE</scope>
    <source>
        <strain evidence="1">Ploen Becks lab</strain>
    </source>
</reference>
<dbReference type="Proteomes" id="UP000663879">
    <property type="component" value="Unassembled WGS sequence"/>
</dbReference>
<sequence>MNQEQIHLSTNRNNLSCRWKNYLFNLKTKGKMSAAFVCNTSGCYASVSLRVVKFEIIEPFEITYQNENHKVDYRPIQQIYEETKAVHRTVSETTLPDYVEVKSGLKKVKAKVVKTPQYSSIEQIQIRDKFTSNGKDIFYFFDNHKKNRSFGFASQTGLKCLSESQFYHADGTFHTKTRYMALIPLSSVDGECIRLQY</sequence>
<feature type="non-terminal residue" evidence="1">
    <location>
        <position position="1"/>
    </location>
</feature>
<proteinExistence type="predicted"/>
<accession>A0A814EQ17</accession>
<gene>
    <name evidence="1" type="ORF">OXX778_LOCUS15133</name>
</gene>
<name>A0A814EQ17_9BILA</name>
<evidence type="ECO:0000313" key="2">
    <source>
        <dbReference type="Proteomes" id="UP000663879"/>
    </source>
</evidence>